<evidence type="ECO:0000256" key="1">
    <source>
        <dbReference type="SAM" id="MobiDB-lite"/>
    </source>
</evidence>
<evidence type="ECO:0000313" key="3">
    <source>
        <dbReference type="Proteomes" id="UP001161247"/>
    </source>
</evidence>
<feature type="region of interest" description="Disordered" evidence="1">
    <location>
        <begin position="45"/>
        <end position="71"/>
    </location>
</feature>
<dbReference type="PANTHER" id="PTHR34130:SF5">
    <property type="entry name" value="OS08G0243800 PROTEIN"/>
    <property type="match status" value="1"/>
</dbReference>
<keyword evidence="3" id="KW-1185">Reference proteome</keyword>
<dbReference type="PANTHER" id="PTHR34130">
    <property type="entry name" value="OS08G0243800 PROTEIN"/>
    <property type="match status" value="1"/>
</dbReference>
<feature type="compositionally biased region" description="Low complexity" evidence="1">
    <location>
        <begin position="45"/>
        <end position="66"/>
    </location>
</feature>
<gene>
    <name evidence="2" type="ORF">OLC1_LOCUS3105</name>
</gene>
<proteinExistence type="predicted"/>
<dbReference type="EMBL" id="OX459118">
    <property type="protein sequence ID" value="CAI9091091.1"/>
    <property type="molecule type" value="Genomic_DNA"/>
</dbReference>
<protein>
    <submittedName>
        <fullName evidence="2">OLC1v1026018C1</fullName>
    </submittedName>
</protein>
<dbReference type="Proteomes" id="UP001161247">
    <property type="component" value="Chromosome 1"/>
</dbReference>
<name>A0AAV1C612_OLDCO</name>
<sequence>MIFLHEPVVEKTQTEEHGMMLLTDDDQDEDDEEDTLSFCEFSINSDSDSWVNSSSSSSSQNSSFKSSNEEEEEDSFEFFSHELGIKGGSCLPPSSNYPPPENIIFCGKLISYKQPTSENTDPNVENIKLRKHRRNNKRGILRWKWKNFSSPHNIKTPSKSVGLDQKKEYSSSQVVPGSYKSLTAKTESASEQRSIARNNQEKDKMPLFTVSTPSKWYLLFFGVTKYNPKMDLRELRFRQSRSGSSSSLHKEQSAPACINRSNGFWAVLRALSCGNAGTGAAAIVRPSNMAAAGGCIPSINVKH</sequence>
<evidence type="ECO:0000313" key="2">
    <source>
        <dbReference type="EMBL" id="CAI9091091.1"/>
    </source>
</evidence>
<reference evidence="2" key="1">
    <citation type="submission" date="2023-03" db="EMBL/GenBank/DDBJ databases">
        <authorList>
            <person name="Julca I."/>
        </authorList>
    </citation>
    <scope>NUCLEOTIDE SEQUENCE</scope>
</reference>
<organism evidence="2 3">
    <name type="scientific">Oldenlandia corymbosa var. corymbosa</name>
    <dbReference type="NCBI Taxonomy" id="529605"/>
    <lineage>
        <taxon>Eukaryota</taxon>
        <taxon>Viridiplantae</taxon>
        <taxon>Streptophyta</taxon>
        <taxon>Embryophyta</taxon>
        <taxon>Tracheophyta</taxon>
        <taxon>Spermatophyta</taxon>
        <taxon>Magnoliopsida</taxon>
        <taxon>eudicotyledons</taxon>
        <taxon>Gunneridae</taxon>
        <taxon>Pentapetalae</taxon>
        <taxon>asterids</taxon>
        <taxon>lamiids</taxon>
        <taxon>Gentianales</taxon>
        <taxon>Rubiaceae</taxon>
        <taxon>Rubioideae</taxon>
        <taxon>Spermacoceae</taxon>
        <taxon>Hedyotis-Oldenlandia complex</taxon>
        <taxon>Oldenlandia</taxon>
    </lineage>
</organism>
<dbReference type="AlphaFoldDB" id="A0AAV1C612"/>
<accession>A0AAV1C612</accession>